<evidence type="ECO:0000313" key="3">
    <source>
        <dbReference type="Proteomes" id="UP001327560"/>
    </source>
</evidence>
<gene>
    <name evidence="2" type="ORF">Cni_G16433</name>
</gene>
<dbReference type="Pfam" id="PF25797">
    <property type="entry name" value="PDF2_C"/>
    <property type="match status" value="1"/>
</dbReference>
<dbReference type="EMBL" id="CP136894">
    <property type="protein sequence ID" value="WOL07686.1"/>
    <property type="molecule type" value="Genomic_DNA"/>
</dbReference>
<feature type="domain" description="HD-Zip IV C-terminal" evidence="1">
    <location>
        <begin position="1"/>
        <end position="143"/>
    </location>
</feature>
<dbReference type="InterPro" id="IPR057993">
    <property type="entry name" value="HD-Zip_IV_C"/>
</dbReference>
<dbReference type="InterPro" id="IPR042160">
    <property type="entry name" value="HD-Zip_IV"/>
</dbReference>
<evidence type="ECO:0000313" key="2">
    <source>
        <dbReference type="EMBL" id="WOL07686.1"/>
    </source>
</evidence>
<reference evidence="2 3" key="1">
    <citation type="submission" date="2023-10" db="EMBL/GenBank/DDBJ databases">
        <title>Chromosome-scale genome assembly provides insights into flower coloration mechanisms of Canna indica.</title>
        <authorList>
            <person name="Li C."/>
        </authorList>
    </citation>
    <scope>NUCLEOTIDE SEQUENCE [LARGE SCALE GENOMIC DNA]</scope>
    <source>
        <tissue evidence="2">Flower</tissue>
    </source>
</reference>
<keyword evidence="3" id="KW-1185">Reference proteome</keyword>
<accession>A0AAQ3QCJ8</accession>
<dbReference type="SUPFAM" id="SSF55961">
    <property type="entry name" value="Bet v1-like"/>
    <property type="match status" value="1"/>
</dbReference>
<evidence type="ECO:0000259" key="1">
    <source>
        <dbReference type="Pfam" id="PF25797"/>
    </source>
</evidence>
<sequence length="146" mass="16126">MTNAFCDAVCTVPPSPEWSRLELDGTPENVRVLTWRSGINDPSKPVGIVLTATTTKWITIPPKQLLDFLREDASRRKWDILPDGGPMVEMVHIAKGQDVGNTISLLQTTALDSEQNGMLILQETSIDASRAMLVYVPIDFAAICTW</sequence>
<proteinExistence type="predicted"/>
<protein>
    <recommendedName>
        <fullName evidence="1">HD-Zip IV C-terminal domain-containing protein</fullName>
    </recommendedName>
</protein>
<dbReference type="AlphaFoldDB" id="A0AAQ3QCJ8"/>
<dbReference type="PANTHER" id="PTHR45654:SF5">
    <property type="entry name" value="HOMEOBOX-LEUCINE ZIPPER PROTEIN ANTHOCYANINLESS 2-RELATED"/>
    <property type="match status" value="1"/>
</dbReference>
<organism evidence="2 3">
    <name type="scientific">Canna indica</name>
    <name type="common">Indian-shot</name>
    <dbReference type="NCBI Taxonomy" id="4628"/>
    <lineage>
        <taxon>Eukaryota</taxon>
        <taxon>Viridiplantae</taxon>
        <taxon>Streptophyta</taxon>
        <taxon>Embryophyta</taxon>
        <taxon>Tracheophyta</taxon>
        <taxon>Spermatophyta</taxon>
        <taxon>Magnoliopsida</taxon>
        <taxon>Liliopsida</taxon>
        <taxon>Zingiberales</taxon>
        <taxon>Cannaceae</taxon>
        <taxon>Canna</taxon>
    </lineage>
</organism>
<dbReference type="PANTHER" id="PTHR45654">
    <property type="entry name" value="HOMEOBOX-LEUCINE ZIPPER PROTEIN MERISTEM L1"/>
    <property type="match status" value="1"/>
</dbReference>
<name>A0AAQ3QCJ8_9LILI</name>
<dbReference type="Proteomes" id="UP001327560">
    <property type="component" value="Chromosome 5"/>
</dbReference>